<evidence type="ECO:0000256" key="4">
    <source>
        <dbReference type="ARBA" id="ARBA00022692"/>
    </source>
</evidence>
<dbReference type="SUPFAM" id="SSF48452">
    <property type="entry name" value="TPR-like"/>
    <property type="match status" value="1"/>
</dbReference>
<comment type="subcellular location">
    <subcellularLocation>
        <location evidence="1">Cell membrane</location>
        <topology evidence="1">Multi-pass membrane protein</topology>
    </subcellularLocation>
</comment>
<keyword evidence="5" id="KW-0418">Kinase</keyword>
<keyword evidence="9" id="KW-0175">Coiled coil</keyword>
<evidence type="ECO:0000256" key="9">
    <source>
        <dbReference type="SAM" id="Coils"/>
    </source>
</evidence>
<proteinExistence type="predicted"/>
<feature type="domain" description="Signal transduction histidine kinase subgroup 3 dimerisation and phosphoacceptor" evidence="11">
    <location>
        <begin position="371"/>
        <end position="432"/>
    </location>
</feature>
<dbReference type="AlphaFoldDB" id="A0A931FP36"/>
<dbReference type="Gene3D" id="1.20.5.1930">
    <property type="match status" value="1"/>
</dbReference>
<dbReference type="InterPro" id="IPR019734">
    <property type="entry name" value="TPR_rpt"/>
</dbReference>
<organism evidence="12 13">
    <name type="scientific">Hymenobacter properus</name>
    <dbReference type="NCBI Taxonomy" id="2791026"/>
    <lineage>
        <taxon>Bacteria</taxon>
        <taxon>Pseudomonadati</taxon>
        <taxon>Bacteroidota</taxon>
        <taxon>Cytophagia</taxon>
        <taxon>Cytophagales</taxon>
        <taxon>Hymenobacteraceae</taxon>
        <taxon>Hymenobacter</taxon>
    </lineage>
</organism>
<evidence type="ECO:0000256" key="6">
    <source>
        <dbReference type="ARBA" id="ARBA00022989"/>
    </source>
</evidence>
<evidence type="ECO:0000256" key="8">
    <source>
        <dbReference type="ARBA" id="ARBA00023136"/>
    </source>
</evidence>
<evidence type="ECO:0000259" key="11">
    <source>
        <dbReference type="Pfam" id="PF07730"/>
    </source>
</evidence>
<dbReference type="Pfam" id="PF02518">
    <property type="entry name" value="HATPase_c"/>
    <property type="match status" value="1"/>
</dbReference>
<evidence type="ECO:0000259" key="10">
    <source>
        <dbReference type="Pfam" id="PF02518"/>
    </source>
</evidence>
<dbReference type="RefSeq" id="WP_196287544.1">
    <property type="nucleotide sequence ID" value="NZ_JADQDP010000003.1"/>
</dbReference>
<dbReference type="Gene3D" id="3.30.565.10">
    <property type="entry name" value="Histidine kinase-like ATPase, C-terminal domain"/>
    <property type="match status" value="1"/>
</dbReference>
<evidence type="ECO:0000256" key="7">
    <source>
        <dbReference type="ARBA" id="ARBA00023012"/>
    </source>
</evidence>
<feature type="coiled-coil region" evidence="9">
    <location>
        <begin position="309"/>
        <end position="338"/>
    </location>
</feature>
<protein>
    <submittedName>
        <fullName evidence="12">Tetratricopeptide repeat protein</fullName>
    </submittedName>
</protein>
<keyword evidence="3" id="KW-0808">Transferase</keyword>
<keyword evidence="7" id="KW-0902">Two-component regulatory system</keyword>
<dbReference type="GO" id="GO:0005886">
    <property type="term" value="C:plasma membrane"/>
    <property type="evidence" value="ECO:0007669"/>
    <property type="project" value="UniProtKB-SubCell"/>
</dbReference>
<dbReference type="InterPro" id="IPR050482">
    <property type="entry name" value="Sensor_HK_TwoCompSys"/>
</dbReference>
<keyword evidence="13" id="KW-1185">Reference proteome</keyword>
<dbReference type="InterPro" id="IPR003594">
    <property type="entry name" value="HATPase_dom"/>
</dbReference>
<keyword evidence="4" id="KW-0812">Transmembrane</keyword>
<dbReference type="GO" id="GO:0046983">
    <property type="term" value="F:protein dimerization activity"/>
    <property type="evidence" value="ECO:0007669"/>
    <property type="project" value="InterPro"/>
</dbReference>
<dbReference type="Pfam" id="PF13424">
    <property type="entry name" value="TPR_12"/>
    <property type="match status" value="1"/>
</dbReference>
<accession>A0A931FP36</accession>
<comment type="caution">
    <text evidence="12">The sequence shown here is derived from an EMBL/GenBank/DDBJ whole genome shotgun (WGS) entry which is preliminary data.</text>
</comment>
<evidence type="ECO:0000313" key="12">
    <source>
        <dbReference type="EMBL" id="MBF9143234.1"/>
    </source>
</evidence>
<keyword evidence="6" id="KW-1133">Transmembrane helix</keyword>
<dbReference type="GO" id="GO:0000155">
    <property type="term" value="F:phosphorelay sensor kinase activity"/>
    <property type="evidence" value="ECO:0007669"/>
    <property type="project" value="InterPro"/>
</dbReference>
<feature type="domain" description="Histidine kinase/HSP90-like ATPase" evidence="10">
    <location>
        <begin position="479"/>
        <end position="567"/>
    </location>
</feature>
<dbReference type="InterPro" id="IPR036890">
    <property type="entry name" value="HATPase_C_sf"/>
</dbReference>
<sequence length="570" mass="62160">MVAAIAPHGSGIPDTSQIRSYLAHGMAVRHSNLDSSLYYNQQALRLARRLGFKTGEARAQVAVANDLYNAGKFVAAGQAYEAAVWLAQRTRLCDVAGKAYNGMGLVGQALGNVQGAIAYFNKARQVYAACLPIHPRNEALLLTNIGNTYIQSGQFAEAEKPLRQAMAGVTAAVDAPTVLNLLDLVGLLQQHQQHLDSAVVTWQRELALANQVGNRRAQSYATANLSTACLQRGQPDAALAYAQQAMRLARQLGNQSQITDNTLVLARALHATRRPGAFDTLSRYVGMLNALVGQTSAEAVAQAQARFNVEGQQARIRALEQQRRIAELENAHRTARNRLLLGGAVLASLLLGLAGLNFHRRRQQRREEKLRSQLAADLHDDVGTLLSQIALQTDLLQEGLAPPDAQQGYLAEVADNSRMAVRQLNDVVWNLDAHNDTVPNLLDRLRDYAHDVLVPTGRDVRFETDVPWENPQLPAPVRRHLYFIYKEALHNILKHAPASATVTVGLHRRGPHLVLEVVNDGPVSSAVAPERNSGHGLRNMQTRAQAMGGSATATAREGAFAVRVQVPVRW</sequence>
<dbReference type="Pfam" id="PF07730">
    <property type="entry name" value="HisKA_3"/>
    <property type="match status" value="1"/>
</dbReference>
<evidence type="ECO:0000313" key="13">
    <source>
        <dbReference type="Proteomes" id="UP000645610"/>
    </source>
</evidence>
<dbReference type="PANTHER" id="PTHR24421:SF37">
    <property type="entry name" value="SENSOR HISTIDINE KINASE NARS"/>
    <property type="match status" value="1"/>
</dbReference>
<gene>
    <name evidence="12" type="ORF">I2I01_16425</name>
</gene>
<dbReference type="Gene3D" id="1.25.40.10">
    <property type="entry name" value="Tetratricopeptide repeat domain"/>
    <property type="match status" value="2"/>
</dbReference>
<dbReference type="EMBL" id="JADQDP010000003">
    <property type="protein sequence ID" value="MBF9143234.1"/>
    <property type="molecule type" value="Genomic_DNA"/>
</dbReference>
<evidence type="ECO:0000256" key="3">
    <source>
        <dbReference type="ARBA" id="ARBA00022679"/>
    </source>
</evidence>
<reference evidence="12 13" key="1">
    <citation type="submission" date="2020-11" db="EMBL/GenBank/DDBJ databases">
        <authorList>
            <person name="Kim M.K."/>
        </authorList>
    </citation>
    <scope>NUCLEOTIDE SEQUENCE [LARGE SCALE GENOMIC DNA]</scope>
    <source>
        <strain evidence="12 13">BT439</strain>
    </source>
</reference>
<dbReference type="PANTHER" id="PTHR24421">
    <property type="entry name" value="NITRATE/NITRITE SENSOR PROTEIN NARX-RELATED"/>
    <property type="match status" value="1"/>
</dbReference>
<dbReference type="Proteomes" id="UP000645610">
    <property type="component" value="Unassembled WGS sequence"/>
</dbReference>
<name>A0A931FP36_9BACT</name>
<keyword evidence="2" id="KW-1003">Cell membrane</keyword>
<evidence type="ECO:0000256" key="1">
    <source>
        <dbReference type="ARBA" id="ARBA00004651"/>
    </source>
</evidence>
<dbReference type="CDD" id="cd16917">
    <property type="entry name" value="HATPase_UhpB-NarQ-NarX-like"/>
    <property type="match status" value="1"/>
</dbReference>
<keyword evidence="8" id="KW-0472">Membrane</keyword>
<dbReference type="InterPro" id="IPR011712">
    <property type="entry name" value="Sig_transdc_His_kin_sub3_dim/P"/>
</dbReference>
<dbReference type="InterPro" id="IPR011990">
    <property type="entry name" value="TPR-like_helical_dom_sf"/>
</dbReference>
<dbReference type="SMART" id="SM00028">
    <property type="entry name" value="TPR"/>
    <property type="match status" value="3"/>
</dbReference>
<evidence type="ECO:0000256" key="5">
    <source>
        <dbReference type="ARBA" id="ARBA00022777"/>
    </source>
</evidence>
<evidence type="ECO:0000256" key="2">
    <source>
        <dbReference type="ARBA" id="ARBA00022475"/>
    </source>
</evidence>
<dbReference type="SUPFAM" id="SSF55874">
    <property type="entry name" value="ATPase domain of HSP90 chaperone/DNA topoisomerase II/histidine kinase"/>
    <property type="match status" value="1"/>
</dbReference>